<keyword evidence="17" id="KW-1185">Reference proteome</keyword>
<evidence type="ECO:0000259" key="15">
    <source>
        <dbReference type="PROSITE" id="PS50222"/>
    </source>
</evidence>
<dbReference type="Bgee" id="ENSMFAG00000044060">
    <property type="expression patterns" value="Expressed in lung and 13 other cell types or tissues"/>
</dbReference>
<dbReference type="PROSITE" id="PS50222">
    <property type="entry name" value="EF_HAND_2"/>
    <property type="match status" value="3"/>
</dbReference>
<dbReference type="SMART" id="SM00054">
    <property type="entry name" value="EFh"/>
    <property type="match status" value="3"/>
</dbReference>
<feature type="region of interest" description="Disordered" evidence="13">
    <location>
        <begin position="691"/>
        <end position="782"/>
    </location>
</feature>
<dbReference type="PROSITE" id="PS50330">
    <property type="entry name" value="UIM"/>
    <property type="match status" value="2"/>
</dbReference>
<protein>
    <submittedName>
        <fullName evidence="16">Epidermal growth factor receptor pathway substrate 15</fullName>
    </submittedName>
</protein>
<dbReference type="PANTHER" id="PTHR11216:SF54">
    <property type="entry name" value="EPIDERMAL GROWTH FACTOR RECEPTOR SUBSTRATE 15"/>
    <property type="match status" value="1"/>
</dbReference>
<feature type="compositionally biased region" description="Polar residues" evidence="13">
    <location>
        <begin position="480"/>
        <end position="494"/>
    </location>
</feature>
<keyword evidence="6" id="KW-0677">Repeat</keyword>
<evidence type="ECO:0000256" key="8">
    <source>
        <dbReference type="ARBA" id="ARBA00022990"/>
    </source>
</evidence>
<dbReference type="SMART" id="SM00726">
    <property type="entry name" value="UIM"/>
    <property type="match status" value="3"/>
</dbReference>
<evidence type="ECO:0000256" key="5">
    <source>
        <dbReference type="ARBA" id="ARBA00022723"/>
    </source>
</evidence>
<evidence type="ECO:0000256" key="2">
    <source>
        <dbReference type="ARBA" id="ARBA00022475"/>
    </source>
</evidence>
<dbReference type="PANTHER" id="PTHR11216">
    <property type="entry name" value="EH DOMAIN"/>
    <property type="match status" value="1"/>
</dbReference>
<dbReference type="GeneTree" id="ENSGT00940000155751"/>
<dbReference type="SUPFAM" id="SSF90257">
    <property type="entry name" value="Myosin rod fragments"/>
    <property type="match status" value="1"/>
</dbReference>
<dbReference type="GO" id="GO:0006897">
    <property type="term" value="P:endocytosis"/>
    <property type="evidence" value="ECO:0007669"/>
    <property type="project" value="UniProtKB-KW"/>
</dbReference>
<reference evidence="16" key="2">
    <citation type="submission" date="2025-08" db="UniProtKB">
        <authorList>
            <consortium name="Ensembl"/>
        </authorList>
    </citation>
    <scope>IDENTIFICATION</scope>
</reference>
<reference evidence="16 17" key="1">
    <citation type="submission" date="2013-03" db="EMBL/GenBank/DDBJ databases">
        <authorList>
            <person name="Warren W."/>
            <person name="Wilson R.K."/>
        </authorList>
    </citation>
    <scope>NUCLEOTIDE SEQUENCE</scope>
</reference>
<dbReference type="PROSITE" id="PS50031">
    <property type="entry name" value="EH"/>
    <property type="match status" value="3"/>
</dbReference>
<feature type="domain" description="EH" evidence="14">
    <location>
        <begin position="15"/>
        <end position="104"/>
    </location>
</feature>
<feature type="domain" description="EF-hand" evidence="15">
    <location>
        <begin position="223"/>
        <end position="258"/>
    </location>
</feature>
<evidence type="ECO:0000256" key="1">
    <source>
        <dbReference type="ARBA" id="ARBA00004202"/>
    </source>
</evidence>
<dbReference type="Pfam" id="PF12763">
    <property type="entry name" value="EH"/>
    <property type="match status" value="3"/>
</dbReference>
<keyword evidence="10" id="KW-0168">Coated pit</keyword>
<dbReference type="Proteomes" id="UP000233100">
    <property type="component" value="Chromosome 1"/>
</dbReference>
<dbReference type="GO" id="GO:0030132">
    <property type="term" value="C:clathrin coat of coated pit"/>
    <property type="evidence" value="ECO:0007669"/>
    <property type="project" value="TreeGrafter"/>
</dbReference>
<dbReference type="PROSITE" id="PS00018">
    <property type="entry name" value="EF_HAND_1"/>
    <property type="match status" value="2"/>
</dbReference>
<evidence type="ECO:0000259" key="14">
    <source>
        <dbReference type="PROSITE" id="PS50031"/>
    </source>
</evidence>
<comment type="subcellular location">
    <subcellularLocation>
        <location evidence="1">Cell membrane</location>
        <topology evidence="1">Peripheral membrane protein</topology>
    </subcellularLocation>
    <subcellularLocation>
        <location evidence="11">Membrane</location>
        <location evidence="11">Coated pit</location>
    </subcellularLocation>
</comment>
<evidence type="ECO:0000256" key="3">
    <source>
        <dbReference type="ARBA" id="ARBA00022553"/>
    </source>
</evidence>
<gene>
    <name evidence="16" type="primary">EPS15</name>
</gene>
<evidence type="ECO:0000256" key="4">
    <source>
        <dbReference type="ARBA" id="ARBA00022583"/>
    </source>
</evidence>
<dbReference type="Gene3D" id="1.10.287.1490">
    <property type="match status" value="1"/>
</dbReference>
<dbReference type="InterPro" id="IPR002048">
    <property type="entry name" value="EF_hand_dom"/>
</dbReference>
<evidence type="ECO:0000256" key="13">
    <source>
        <dbReference type="SAM" id="MobiDB-lite"/>
    </source>
</evidence>
<dbReference type="InterPro" id="IPR003903">
    <property type="entry name" value="UIM_dom"/>
</dbReference>
<evidence type="ECO:0000313" key="16">
    <source>
        <dbReference type="Ensembl" id="ENSMFAP00000058247.1"/>
    </source>
</evidence>
<reference evidence="16" key="3">
    <citation type="submission" date="2025-09" db="UniProtKB">
        <authorList>
            <consortium name="Ensembl"/>
        </authorList>
    </citation>
    <scope>IDENTIFICATION</scope>
</reference>
<feature type="coiled-coil region" evidence="12">
    <location>
        <begin position="335"/>
        <end position="474"/>
    </location>
</feature>
<dbReference type="InterPro" id="IPR000261">
    <property type="entry name" value="EH_dom"/>
</dbReference>
<keyword evidence="3" id="KW-0597">Phosphoprotein</keyword>
<dbReference type="SMART" id="SM00027">
    <property type="entry name" value="EH"/>
    <property type="match status" value="3"/>
</dbReference>
<feature type="domain" description="EH" evidence="14">
    <location>
        <begin position="224"/>
        <end position="314"/>
    </location>
</feature>
<keyword evidence="4" id="KW-0254">Endocytosis</keyword>
<dbReference type="GO" id="GO:0016197">
    <property type="term" value="P:endosomal transport"/>
    <property type="evidence" value="ECO:0007669"/>
    <property type="project" value="TreeGrafter"/>
</dbReference>
<feature type="domain" description="EH" evidence="14">
    <location>
        <begin position="128"/>
        <end position="216"/>
    </location>
</feature>
<keyword evidence="7" id="KW-0106">Calcium</keyword>
<dbReference type="AlphaFoldDB" id="A0A7N9D011"/>
<dbReference type="Ensembl" id="ENSMFAT00000083514.1">
    <property type="protein sequence ID" value="ENSMFAP00000058247.1"/>
    <property type="gene ID" value="ENSMFAG00000044060.2"/>
</dbReference>
<sequence length="830" mass="91452">MAAAAQLSLTQLSSGNPVYEKYYRQVDTGNTGRVFASDAAAFLKKSGLPDLILGKIWDLADTDGKGILNKQEFFVALRLVACAQNGLEVSLSSLNLAVPPPRFHDTSSPLLISGTSAAELPWAVKHEDKAKYDAIFDSLSPVNGFLSGDKVKPVLLNSKLPVDILGRVWELSDIDHDGMLDRDEFAVAMFLVYCALEKEPVPMSLPPALVPPSKRKTWVVSPAEKAKYDEIFLKTDKDMDGFVSGLEVREIFLKTGLPSTLLAHIWSLCDTKDCGKLSKDQFALAFHLISQKLIKGIDPPHVLTPEMIPPSDRASLQKNIIGSSPVADFSAIKELDTLNNEIVDLQREKNNVEQDLKEKEDTIKQRTSEVQDLQDEVQRENTNLQKLQAQKQQVQELLDELDEQKAQLEEQLKEVRKKCAEEAQLISSLKAELTSQESQISTYEEELAKAREELSRLQQETAELEESVESGKAQLEPLQQHLQDSQQEISSARSSPELLPSGVTDENEVTTAVTEKVCSELDNNRHSKEEDPFNVDSSSLTDPVADTNLDFFQSDPFVGSDPFKDDPFGKIDPFGGDPFKGSDPFASDCFFRQSTDPFATSSTDPFSAANNSNIITSVETLKHNDPFAPGGTVVAASDSATDPFASVFGNESFGDGFADFSTLSKVNNEDPFSSATSSSVSNAMITKNVFEETSVKSEDEPPALPPKVGTPTRPCPPPPGKRSINKLDSPDPFKLNDPFQPFPGNDSPKEKDPEMFCDPFTSSATTTTNREADPSNFANFSAYPSEEDMIEWAKRESEREEEQRLARLNQQEQEDLELAIALSKSEISEA</sequence>
<dbReference type="SUPFAM" id="SSF47473">
    <property type="entry name" value="EF-hand"/>
    <property type="match status" value="3"/>
</dbReference>
<name>A0A7N9D011_MACFA</name>
<evidence type="ECO:0000256" key="6">
    <source>
        <dbReference type="ARBA" id="ARBA00022737"/>
    </source>
</evidence>
<feature type="domain" description="EF-hand" evidence="15">
    <location>
        <begin position="160"/>
        <end position="195"/>
    </location>
</feature>
<dbReference type="CDD" id="cd00052">
    <property type="entry name" value="EH"/>
    <property type="match status" value="3"/>
</dbReference>
<evidence type="ECO:0000256" key="7">
    <source>
        <dbReference type="ARBA" id="ARBA00022837"/>
    </source>
</evidence>
<evidence type="ECO:0000256" key="12">
    <source>
        <dbReference type="SAM" id="Coils"/>
    </source>
</evidence>
<keyword evidence="5" id="KW-0479">Metal-binding</keyword>
<keyword evidence="12" id="KW-0175">Coiled coil</keyword>
<accession>A0A7N9D011</accession>
<evidence type="ECO:0000313" key="17">
    <source>
        <dbReference type="Proteomes" id="UP000233100"/>
    </source>
</evidence>
<evidence type="ECO:0000256" key="9">
    <source>
        <dbReference type="ARBA" id="ARBA00023136"/>
    </source>
</evidence>
<dbReference type="FunFam" id="1.10.238.10:FF:000026">
    <property type="entry name" value="Epidermal growth factor receptor pathway substrate 15-like 1"/>
    <property type="match status" value="1"/>
</dbReference>
<dbReference type="GO" id="GO:0005509">
    <property type="term" value="F:calcium ion binding"/>
    <property type="evidence" value="ECO:0007669"/>
    <property type="project" value="InterPro"/>
</dbReference>
<keyword evidence="9" id="KW-0472">Membrane</keyword>
<keyword evidence="8" id="KW-0007">Acetylation</keyword>
<dbReference type="InterPro" id="IPR018247">
    <property type="entry name" value="EF_Hand_1_Ca_BS"/>
</dbReference>
<dbReference type="FunFam" id="1.10.238.10:FF:000074">
    <property type="entry name" value="epidermal growth factor receptor substrate 15 isoform X1"/>
    <property type="match status" value="1"/>
</dbReference>
<keyword evidence="2" id="KW-1003">Cell membrane</keyword>
<evidence type="ECO:0000256" key="10">
    <source>
        <dbReference type="ARBA" id="ARBA00023176"/>
    </source>
</evidence>
<evidence type="ECO:0000256" key="11">
    <source>
        <dbReference type="ARBA" id="ARBA00037878"/>
    </source>
</evidence>
<dbReference type="InterPro" id="IPR011992">
    <property type="entry name" value="EF-hand-dom_pair"/>
</dbReference>
<dbReference type="GO" id="GO:0045296">
    <property type="term" value="F:cadherin binding"/>
    <property type="evidence" value="ECO:0007669"/>
    <property type="project" value="TreeGrafter"/>
</dbReference>
<feature type="compositionally biased region" description="Polar residues" evidence="13">
    <location>
        <begin position="760"/>
        <end position="769"/>
    </location>
</feature>
<dbReference type="Gene3D" id="1.10.238.10">
    <property type="entry name" value="EF-hand"/>
    <property type="match status" value="3"/>
</dbReference>
<feature type="region of interest" description="Disordered" evidence="13">
    <location>
        <begin position="480"/>
        <end position="507"/>
    </location>
</feature>
<organism evidence="16 17">
    <name type="scientific">Macaca fascicularis</name>
    <name type="common">Crab-eating macaque</name>
    <name type="synonym">Cynomolgus monkey</name>
    <dbReference type="NCBI Taxonomy" id="9541"/>
    <lineage>
        <taxon>Eukaryota</taxon>
        <taxon>Metazoa</taxon>
        <taxon>Chordata</taxon>
        <taxon>Craniata</taxon>
        <taxon>Vertebrata</taxon>
        <taxon>Euteleostomi</taxon>
        <taxon>Mammalia</taxon>
        <taxon>Eutheria</taxon>
        <taxon>Euarchontoglires</taxon>
        <taxon>Primates</taxon>
        <taxon>Haplorrhini</taxon>
        <taxon>Catarrhini</taxon>
        <taxon>Cercopithecidae</taxon>
        <taxon>Cercopithecinae</taxon>
        <taxon>Macaca</taxon>
    </lineage>
</organism>
<proteinExistence type="predicted"/>
<feature type="domain" description="EF-hand" evidence="15">
    <location>
        <begin position="48"/>
        <end position="83"/>
    </location>
</feature>